<evidence type="ECO:0000256" key="1">
    <source>
        <dbReference type="SAM" id="SignalP"/>
    </source>
</evidence>
<dbReference type="InterPro" id="IPR013320">
    <property type="entry name" value="ConA-like_dom_sf"/>
</dbReference>
<dbReference type="STRING" id="1220578.FPE01S_01_17880"/>
<protein>
    <recommendedName>
        <fullName evidence="4">LamG-like jellyroll fold domain-containing protein</fullName>
    </recommendedName>
</protein>
<dbReference type="Pfam" id="PF13585">
    <property type="entry name" value="CHU_C"/>
    <property type="match status" value="1"/>
</dbReference>
<evidence type="ECO:0008006" key="4">
    <source>
        <dbReference type="Google" id="ProtNLM"/>
    </source>
</evidence>
<evidence type="ECO:0000313" key="2">
    <source>
        <dbReference type="EMBL" id="GAO42770.1"/>
    </source>
</evidence>
<dbReference type="Gene3D" id="2.60.120.200">
    <property type="match status" value="1"/>
</dbReference>
<dbReference type="SUPFAM" id="SSF49899">
    <property type="entry name" value="Concanavalin A-like lectins/glucanases"/>
    <property type="match status" value="1"/>
</dbReference>
<dbReference type="AlphaFoldDB" id="A0A0E9N073"/>
<proteinExistence type="predicted"/>
<feature type="signal peptide" evidence="1">
    <location>
        <begin position="1"/>
        <end position="22"/>
    </location>
</feature>
<reference evidence="2 3" key="1">
    <citation type="submission" date="2015-04" db="EMBL/GenBank/DDBJ databases">
        <title>Whole genome shotgun sequence of Flavihumibacter petaseus NBRC 106054.</title>
        <authorList>
            <person name="Miyazawa S."/>
            <person name="Hosoyama A."/>
            <person name="Hashimoto M."/>
            <person name="Noguchi M."/>
            <person name="Tsuchikane K."/>
            <person name="Ohji S."/>
            <person name="Yamazoe A."/>
            <person name="Ichikawa N."/>
            <person name="Kimura A."/>
            <person name="Fujita N."/>
        </authorList>
    </citation>
    <scope>NUCLEOTIDE SEQUENCE [LARGE SCALE GENOMIC DNA]</scope>
    <source>
        <strain evidence="2 3">NBRC 106054</strain>
    </source>
</reference>
<dbReference type="Proteomes" id="UP000033121">
    <property type="component" value="Unassembled WGS sequence"/>
</dbReference>
<accession>A0A0E9N073</accession>
<dbReference type="GO" id="GO:0005975">
    <property type="term" value="P:carbohydrate metabolic process"/>
    <property type="evidence" value="ECO:0007669"/>
    <property type="project" value="UniProtKB-ARBA"/>
</dbReference>
<sequence length="528" mass="58487">MRILLTFLLTVLTVIPTLSVLAQQVDPAGLQLHLEFNGNASDRSGNGYHGTTRNITYVPGTDGTPASAALFNGTDSKVEVPGMTSVSGKKSQFTILSRIWVDDVSYRPDVAQPYIALYGLFWWHGVMQDSMMSYIRSRVRGVFSSDDQGNGGTTAFYSYNMDWCTAGIGSASAAQTSIQEMTGRWITFSMIYDKGSVSIYVDCDRIYQMINVLPVFSDHCYGSPDALTMGLVPESVYFMGFRYFKGKVDDFRIYDRALTEEEVLTYANPTCIVPKLSLEVIVPDPCFPEKIVLRDNTVATAPFVDRTWLVDGVPAGQLQEQEIILLRPGSQAVTLQYRNTLGEWTKDAVYYFAGPGPVRFLSSPRQQFRLCEGQGVTLQGNGAARYAWSPCPAGAVCTTAVVSQHPATTGTYRLYGWDAAGCADSLDFQVEVLVDTIKVWVPTAFTPNHDGRNDQFTWISRTPLAGTELRVYNRWGQEVFHSSSQTAGWDGRFGGKDQEQGTYIWRLKYSSGEGCPIKQARGVVELVR</sequence>
<organism evidence="2 3">
    <name type="scientific">Flavihumibacter petaseus NBRC 106054</name>
    <dbReference type="NCBI Taxonomy" id="1220578"/>
    <lineage>
        <taxon>Bacteria</taxon>
        <taxon>Pseudomonadati</taxon>
        <taxon>Bacteroidota</taxon>
        <taxon>Chitinophagia</taxon>
        <taxon>Chitinophagales</taxon>
        <taxon>Chitinophagaceae</taxon>
        <taxon>Flavihumibacter</taxon>
    </lineage>
</organism>
<dbReference type="OrthoDB" id="1123245at2"/>
<comment type="caution">
    <text evidence="2">The sequence shown here is derived from an EMBL/GenBank/DDBJ whole genome shotgun (WGS) entry which is preliminary data.</text>
</comment>
<dbReference type="GO" id="GO:0004553">
    <property type="term" value="F:hydrolase activity, hydrolyzing O-glycosyl compounds"/>
    <property type="evidence" value="ECO:0007669"/>
    <property type="project" value="UniProtKB-ARBA"/>
</dbReference>
<dbReference type="Pfam" id="PF13385">
    <property type="entry name" value="Laminin_G_3"/>
    <property type="match status" value="1"/>
</dbReference>
<name>A0A0E9N073_9BACT</name>
<feature type="chain" id="PRO_5002429742" description="LamG-like jellyroll fold domain-containing protein" evidence="1">
    <location>
        <begin position="23"/>
        <end position="528"/>
    </location>
</feature>
<keyword evidence="3" id="KW-1185">Reference proteome</keyword>
<dbReference type="InterPro" id="IPR026341">
    <property type="entry name" value="T9SS_type_B"/>
</dbReference>
<dbReference type="NCBIfam" id="TIGR04131">
    <property type="entry name" value="Bac_Flav_CTERM"/>
    <property type="match status" value="1"/>
</dbReference>
<evidence type="ECO:0000313" key="3">
    <source>
        <dbReference type="Proteomes" id="UP000033121"/>
    </source>
</evidence>
<dbReference type="EMBL" id="BBWV01000001">
    <property type="protein sequence ID" value="GAO42770.1"/>
    <property type="molecule type" value="Genomic_DNA"/>
</dbReference>
<gene>
    <name evidence="2" type="ORF">FPE01S_01_17880</name>
</gene>
<dbReference type="RefSeq" id="WP_046368381.1">
    <property type="nucleotide sequence ID" value="NZ_BBWV01000001.1"/>
</dbReference>
<keyword evidence="1" id="KW-0732">Signal</keyword>